<evidence type="ECO:0000259" key="2">
    <source>
        <dbReference type="PROSITE" id="PS50109"/>
    </source>
</evidence>
<feature type="domain" description="PAC" evidence="4">
    <location>
        <begin position="667"/>
        <end position="719"/>
    </location>
</feature>
<evidence type="ECO:0000259" key="4">
    <source>
        <dbReference type="PROSITE" id="PS50113"/>
    </source>
</evidence>
<dbReference type="PRINTS" id="PR00344">
    <property type="entry name" value="BCTRLSENSOR"/>
</dbReference>
<dbReference type="Pfam" id="PF00989">
    <property type="entry name" value="PAS"/>
    <property type="match status" value="3"/>
</dbReference>
<dbReference type="SMART" id="SM00065">
    <property type="entry name" value="GAF"/>
    <property type="match status" value="1"/>
</dbReference>
<dbReference type="InterPro" id="IPR013767">
    <property type="entry name" value="PAS_fold"/>
</dbReference>
<dbReference type="InterPro" id="IPR000014">
    <property type="entry name" value="PAS"/>
</dbReference>
<evidence type="ECO:0000259" key="3">
    <source>
        <dbReference type="PROSITE" id="PS50112"/>
    </source>
</evidence>
<dbReference type="PANTHER" id="PTHR44757:SF2">
    <property type="entry name" value="BIOFILM ARCHITECTURE MAINTENANCE PROTEIN MBAA"/>
    <property type="match status" value="1"/>
</dbReference>
<protein>
    <submittedName>
        <fullName evidence="5">PAS domain S-box-containing protein</fullName>
    </submittedName>
</protein>
<dbReference type="InterPro" id="IPR001610">
    <property type="entry name" value="PAC"/>
</dbReference>
<dbReference type="SMART" id="SM00086">
    <property type="entry name" value="PAC"/>
    <property type="match status" value="7"/>
</dbReference>
<dbReference type="GO" id="GO:0016772">
    <property type="term" value="F:transferase activity, transferring phosphorus-containing groups"/>
    <property type="evidence" value="ECO:0007669"/>
    <property type="project" value="InterPro"/>
</dbReference>
<accession>A0A1H3DIY9</accession>
<dbReference type="Pfam" id="PF02518">
    <property type="entry name" value="HATPase_c"/>
    <property type="match status" value="1"/>
</dbReference>
<dbReference type="InterPro" id="IPR000700">
    <property type="entry name" value="PAS-assoc_C"/>
</dbReference>
<keyword evidence="6" id="KW-1185">Reference proteome</keyword>
<dbReference type="NCBIfam" id="TIGR00229">
    <property type="entry name" value="sensory_box"/>
    <property type="match status" value="8"/>
</dbReference>
<dbReference type="InterPro" id="IPR003594">
    <property type="entry name" value="HATPase_dom"/>
</dbReference>
<dbReference type="InterPro" id="IPR029016">
    <property type="entry name" value="GAF-like_dom_sf"/>
</dbReference>
<dbReference type="GO" id="GO:0006355">
    <property type="term" value="P:regulation of DNA-templated transcription"/>
    <property type="evidence" value="ECO:0007669"/>
    <property type="project" value="InterPro"/>
</dbReference>
<reference evidence="6" key="1">
    <citation type="submission" date="2016-10" db="EMBL/GenBank/DDBJ databases">
        <authorList>
            <person name="Varghese N."/>
            <person name="Submissions S."/>
        </authorList>
    </citation>
    <scope>NUCLEOTIDE SEQUENCE [LARGE SCALE GENOMIC DNA]</scope>
    <source>
        <strain evidence="6">CGMCC 1.10118</strain>
    </source>
</reference>
<dbReference type="Gene3D" id="3.30.565.10">
    <property type="entry name" value="Histidine kinase-like ATPase, C-terminal domain"/>
    <property type="match status" value="1"/>
</dbReference>
<dbReference type="SUPFAM" id="SSF55874">
    <property type="entry name" value="ATPase domain of HSP90 chaperone/DNA topoisomerase II/histidine kinase"/>
    <property type="match status" value="1"/>
</dbReference>
<dbReference type="OrthoDB" id="8127at2157"/>
<feature type="domain" description="PAS" evidence="3">
    <location>
        <begin position="716"/>
        <end position="775"/>
    </location>
</feature>
<dbReference type="SUPFAM" id="SSF55781">
    <property type="entry name" value="GAF domain-like"/>
    <property type="match status" value="2"/>
</dbReference>
<name>A0A1H3DIY9_9EURY</name>
<dbReference type="Proteomes" id="UP000199170">
    <property type="component" value="Unassembled WGS sequence"/>
</dbReference>
<dbReference type="InterPro" id="IPR005467">
    <property type="entry name" value="His_kinase_dom"/>
</dbReference>
<dbReference type="PROSITE" id="PS50112">
    <property type="entry name" value="PAS"/>
    <property type="match status" value="6"/>
</dbReference>
<feature type="domain" description="PAS" evidence="3">
    <location>
        <begin position="1358"/>
        <end position="1432"/>
    </location>
</feature>
<sequence length="1699" mass="189999">MTNANSSYGQPGQLLTLSADLSRAETVETAVARAIELVQEVFDQPAVSIGEFDPHTETLATVDAAAPASMPSERPVTRLSGSVVERLRERGEEPTAGEIPEATVDADPRGSAQAEVVVPVGPDWILSVRVADSSRFDDAEVAAAEGIAGTLETALSRLDRRPSATVEGDVRSAAFDRSDERAEMREPWGQAADAAAALRRLNRLTVDSSEFDGTIQQLLSLGCDHFGLETGILSHVDGTDYEIEAVVDATGTHETGTVYDLRETMCQAMLASDGIEPIAFADVADTEHESHPAAEGVRAYIAAPVIVDDETYGTVNFSMGRPRSGAFCPEETEFVKLIAQWVGSEIERRRRFEELERYETILEAIGDPVYALDPEGRFTYVNEAARREFGYGTEIIGERPSIGMSESDVRRIRAQIEDLLATDQRSMTAEFELETADESHTVVENRLAVIGDEEFRGTAGVLRDITARKERQRQLESFQQAVEEAADGIAILEGDEYTYVDQSHVDLYGYDDKSQLLGNTWRMLYDEREVERLEAEAFPALESEGHWRGMVTGSRPDGSTFPAELSLTIVEDGRLVCTVRDETERQARERELELKERAMNEATVGIQITDPNREENPLIYVNDGFERLTGYTRQEAVGRNPRFLQGPETDPEKIARLRAAIRNEEPVSLELQNYRKDGTPYWTRLSITPVTDENGVVQHFIGIQQDVTERWERERELELKERAMDEANVGITISDPEQPDNPLVYVNDGFVEQTGYTREEAVGRNCRFLQADDRDQPPLDDLRAAIAVEEATTVELRNYRADGEQFWNHLSVTPVYDETGTLTNYIGIQQDVTEGKRREQRLRALLGTTRELLQMDTIEAATAEAVETMVAEFGFEQATLYVREGDDLVRTASAGTSTARPPERIERGRSPLWEAFETGDPRHRDDYASLDDGIDRGDVSASAYFPVGEHGAAVVGVTDPDRLGRSERRLVEVLTGNLAAVLDTLDREELLRESKRRYRSLAENIPNGAVATFDADLEYTLAAGELLSTFGLEPEAVVGRRVSEIFPELDVADELVAQFRAALDGERTDRRVELADRTLRVHVVPVDPEGGDAADTYGLVLAQDVTDEARRERELFEERERFRLLTESVDEYAFLVVDEDGTIQTWNESAETMFGYDAETAVGMSMAQLHPEADRDAELPKRLLQQARVAGESAHEGWRVRADGSRFYADVRYAPLEEAGGEFRGYAKIVRDMTDRRRQRRRTERFVEESDDVVAIVDTDGTITYASGSANRVLGHEPDDLIGENLFDYIHPDSRENAMETFFAGIEEPRTDLQTECRIKSGDGEWRNIRGQCRNMLDDDAIDGMLLYLRDVTERKERARRFESIFNQTFQFTGLLEPDGTVLEVNRATTEFTGVERGAIVGEPLSDASWWDVSPEVKDNIRDAVRRAANGEFVRYETEVRGASGLATIDFSLKPVTDEDGDISLIVAEGRDITARQQHRRHLEVMQRVVRHNMRNDLTKVRGWTEVMCEEPDADKRAEYLETVIRILDKWEVMTEKMQEIRQVLRSQNETWDRTESNALIEDAVATVRENSPDATIVTELADGGEIRLPATLSIAVQELIENAIEAKKDATVEVGLSRPEDGWVEITVKDDGPGLPAMEADVLETGEETPLNHGQGLGLWMVRVIVTQIGGDVSIDSTADGATVRLRLPTEWMVEPRR</sequence>
<dbReference type="CDD" id="cd00130">
    <property type="entry name" value="PAS"/>
    <property type="match status" value="6"/>
</dbReference>
<evidence type="ECO:0000313" key="6">
    <source>
        <dbReference type="Proteomes" id="UP000199170"/>
    </source>
</evidence>
<dbReference type="Pfam" id="PF08448">
    <property type="entry name" value="PAS_4"/>
    <property type="match status" value="2"/>
</dbReference>
<dbReference type="Gene3D" id="3.30.450.40">
    <property type="match status" value="2"/>
</dbReference>
<dbReference type="SUPFAM" id="SSF55785">
    <property type="entry name" value="PYP-like sensor domain (PAS domain)"/>
    <property type="match status" value="8"/>
</dbReference>
<dbReference type="InterPro" id="IPR004358">
    <property type="entry name" value="Sig_transdc_His_kin-like_C"/>
</dbReference>
<feature type="domain" description="PAC" evidence="4">
    <location>
        <begin position="792"/>
        <end position="844"/>
    </location>
</feature>
<feature type="domain" description="PAS" evidence="3">
    <location>
        <begin position="1118"/>
        <end position="1172"/>
    </location>
</feature>
<feature type="domain" description="Histidine kinase" evidence="2">
    <location>
        <begin position="1489"/>
        <end position="1693"/>
    </location>
</feature>
<dbReference type="Gene3D" id="3.30.450.20">
    <property type="entry name" value="PAS domain"/>
    <property type="match status" value="8"/>
</dbReference>
<dbReference type="RefSeq" id="WP_089764977.1">
    <property type="nucleotide sequence ID" value="NZ_FNPB01000001.1"/>
</dbReference>
<dbReference type="CDD" id="cd00075">
    <property type="entry name" value="HATPase"/>
    <property type="match status" value="1"/>
</dbReference>
<dbReference type="InterPro" id="IPR013656">
    <property type="entry name" value="PAS_4"/>
</dbReference>
<feature type="domain" description="PAC" evidence="4">
    <location>
        <begin position="1193"/>
        <end position="1245"/>
    </location>
</feature>
<organism evidence="5 6">
    <name type="scientific">Halobellus clavatus</name>
    <dbReference type="NCBI Taxonomy" id="660517"/>
    <lineage>
        <taxon>Archaea</taxon>
        <taxon>Methanobacteriati</taxon>
        <taxon>Methanobacteriota</taxon>
        <taxon>Stenosarchaea group</taxon>
        <taxon>Halobacteria</taxon>
        <taxon>Halobacteriales</taxon>
        <taxon>Haloferacaceae</taxon>
        <taxon>Halobellus</taxon>
    </lineage>
</organism>
<dbReference type="InterPro" id="IPR052155">
    <property type="entry name" value="Biofilm_reg_signaling"/>
</dbReference>
<dbReference type="EMBL" id="FNPB01000001">
    <property type="protein sequence ID" value="SDX66453.1"/>
    <property type="molecule type" value="Genomic_DNA"/>
</dbReference>
<feature type="region of interest" description="Disordered" evidence="1">
    <location>
        <begin position="88"/>
        <end position="111"/>
    </location>
</feature>
<dbReference type="STRING" id="660517.SAMN04487946_101608"/>
<dbReference type="SMART" id="SM00387">
    <property type="entry name" value="HATPase_c"/>
    <property type="match status" value="1"/>
</dbReference>
<dbReference type="PANTHER" id="PTHR44757">
    <property type="entry name" value="DIGUANYLATE CYCLASE DGCP"/>
    <property type="match status" value="1"/>
</dbReference>
<dbReference type="InterPro" id="IPR003018">
    <property type="entry name" value="GAF"/>
</dbReference>
<dbReference type="SMART" id="SM00091">
    <property type="entry name" value="PAS"/>
    <property type="match status" value="8"/>
</dbReference>
<feature type="domain" description="PAS" evidence="3">
    <location>
        <begin position="591"/>
        <end position="664"/>
    </location>
</feature>
<evidence type="ECO:0000256" key="1">
    <source>
        <dbReference type="SAM" id="MobiDB-lite"/>
    </source>
</evidence>
<dbReference type="Pfam" id="PF13426">
    <property type="entry name" value="PAS_9"/>
    <property type="match status" value="3"/>
</dbReference>
<dbReference type="InterPro" id="IPR036890">
    <property type="entry name" value="HATPase_C_sf"/>
</dbReference>
<feature type="domain" description="PAS" evidence="3">
    <location>
        <begin position="354"/>
        <end position="423"/>
    </location>
</feature>
<dbReference type="InterPro" id="IPR035965">
    <property type="entry name" value="PAS-like_dom_sf"/>
</dbReference>
<proteinExistence type="predicted"/>
<feature type="domain" description="PAC" evidence="4">
    <location>
        <begin position="427"/>
        <end position="477"/>
    </location>
</feature>
<evidence type="ECO:0000313" key="5">
    <source>
        <dbReference type="EMBL" id="SDX66453.1"/>
    </source>
</evidence>
<dbReference type="PROSITE" id="PS50113">
    <property type="entry name" value="PAC"/>
    <property type="match status" value="5"/>
</dbReference>
<feature type="domain" description="PAC" evidence="4">
    <location>
        <begin position="1429"/>
        <end position="1485"/>
    </location>
</feature>
<dbReference type="Pfam" id="PF01590">
    <property type="entry name" value="GAF"/>
    <property type="match status" value="1"/>
</dbReference>
<feature type="domain" description="PAS" evidence="3">
    <location>
        <begin position="1239"/>
        <end position="1309"/>
    </location>
</feature>
<gene>
    <name evidence="5" type="ORF">SAMN04487946_101608</name>
</gene>
<dbReference type="PROSITE" id="PS50109">
    <property type="entry name" value="HIS_KIN"/>
    <property type="match status" value="1"/>
</dbReference>